<dbReference type="InterPro" id="IPR007325">
    <property type="entry name" value="KFase/CYL"/>
</dbReference>
<evidence type="ECO:0000313" key="1">
    <source>
        <dbReference type="EMBL" id="SHO60242.1"/>
    </source>
</evidence>
<dbReference type="AlphaFoldDB" id="A0A1M7Z5Z1"/>
<dbReference type="STRING" id="1073327.SAMN04488108_0667"/>
<evidence type="ECO:0000313" key="2">
    <source>
        <dbReference type="Proteomes" id="UP000184609"/>
    </source>
</evidence>
<gene>
    <name evidence="1" type="ORF">SAMN04488108_0667</name>
</gene>
<proteinExistence type="predicted"/>
<dbReference type="Proteomes" id="UP000184609">
    <property type="component" value="Unassembled WGS sequence"/>
</dbReference>
<dbReference type="GO" id="GO:0019441">
    <property type="term" value="P:L-tryptophan catabolic process to kynurenine"/>
    <property type="evidence" value="ECO:0007669"/>
    <property type="project" value="InterPro"/>
</dbReference>
<protein>
    <submittedName>
        <fullName evidence="1">Kynurenine formamidase</fullName>
    </submittedName>
</protein>
<organism evidence="1 2">
    <name type="scientific">Algoriphagus zhangzhouensis</name>
    <dbReference type="NCBI Taxonomy" id="1073327"/>
    <lineage>
        <taxon>Bacteria</taxon>
        <taxon>Pseudomonadati</taxon>
        <taxon>Bacteroidota</taxon>
        <taxon>Cytophagia</taxon>
        <taxon>Cytophagales</taxon>
        <taxon>Cyclobacteriaceae</taxon>
        <taxon>Algoriphagus</taxon>
    </lineage>
</organism>
<dbReference type="PANTHER" id="PTHR31118">
    <property type="entry name" value="CYCLASE-LIKE PROTEIN 2"/>
    <property type="match status" value="1"/>
</dbReference>
<dbReference type="SUPFAM" id="SSF102198">
    <property type="entry name" value="Putative cyclase"/>
    <property type="match status" value="1"/>
</dbReference>
<dbReference type="Pfam" id="PF04199">
    <property type="entry name" value="Cyclase"/>
    <property type="match status" value="1"/>
</dbReference>
<keyword evidence="2" id="KW-1185">Reference proteome</keyword>
<name>A0A1M7Z5Z1_9BACT</name>
<sequence length="229" mass="25820">MEIIDLSQEIFEGMPVFKTLPQVKMEIHVSHEDWEGIENQENPTPSVHRLEMGEHTGTHVDARNHMAKEYVGHSIDKMPLAMFYTSGFCVDFRGKGLQELITKDELRSAIQSTGESLKKGDTLLICTDHYKKHFQTENWSKGPGIDAEAAEWLGQLEIAAFGVETMNPGVSGVSNRQVHEICGKYNFTHYENLFNLDQLLDRGRFRFIGLPLKIRGGTGSPVRAVAVFE</sequence>
<dbReference type="RefSeq" id="WP_073570316.1">
    <property type="nucleotide sequence ID" value="NZ_FRXN01000001.1"/>
</dbReference>
<dbReference type="PANTHER" id="PTHR31118:SF12">
    <property type="entry name" value="CYCLASE-LIKE PROTEIN 2"/>
    <property type="match status" value="1"/>
</dbReference>
<accession>A0A1M7Z5Z1</accession>
<reference evidence="2" key="1">
    <citation type="submission" date="2016-12" db="EMBL/GenBank/DDBJ databases">
        <authorList>
            <person name="Varghese N."/>
            <person name="Submissions S."/>
        </authorList>
    </citation>
    <scope>NUCLEOTIDE SEQUENCE [LARGE SCALE GENOMIC DNA]</scope>
    <source>
        <strain evidence="2">DSM 25035</strain>
    </source>
</reference>
<dbReference type="OrthoDB" id="9796085at2"/>
<dbReference type="GO" id="GO:0004061">
    <property type="term" value="F:arylformamidase activity"/>
    <property type="evidence" value="ECO:0007669"/>
    <property type="project" value="InterPro"/>
</dbReference>
<dbReference type="Gene3D" id="3.50.30.50">
    <property type="entry name" value="Putative cyclase"/>
    <property type="match status" value="1"/>
</dbReference>
<dbReference type="InterPro" id="IPR037175">
    <property type="entry name" value="KFase_sf"/>
</dbReference>
<dbReference type="EMBL" id="FRXN01000001">
    <property type="protein sequence ID" value="SHO60242.1"/>
    <property type="molecule type" value="Genomic_DNA"/>
</dbReference>